<dbReference type="GO" id="GO:0009229">
    <property type="term" value="P:thiamine diphosphate biosynthetic process"/>
    <property type="evidence" value="ECO:0007669"/>
    <property type="project" value="UniProtKB-UniPathway"/>
</dbReference>
<proteinExistence type="predicted"/>
<keyword evidence="8 12" id="KW-0418">Kinase</keyword>
<dbReference type="GO" id="GO:0000287">
    <property type="term" value="F:magnesium ion binding"/>
    <property type="evidence" value="ECO:0007669"/>
    <property type="project" value="InterPro"/>
</dbReference>
<dbReference type="PRINTS" id="PR01099">
    <property type="entry name" value="HYETHTZKNASE"/>
</dbReference>
<comment type="caution">
    <text evidence="12">The sequence shown here is derived from an EMBL/GenBank/DDBJ whole genome shotgun (WGS) entry which is preliminary data.</text>
</comment>
<keyword evidence="7" id="KW-0547">Nucleotide-binding</keyword>
<evidence type="ECO:0000313" key="12">
    <source>
        <dbReference type="EMBL" id="MBD0414467.1"/>
    </source>
</evidence>
<evidence type="ECO:0000256" key="10">
    <source>
        <dbReference type="ARBA" id="ARBA00022842"/>
    </source>
</evidence>
<keyword evidence="9" id="KW-0067">ATP-binding</keyword>
<evidence type="ECO:0000256" key="8">
    <source>
        <dbReference type="ARBA" id="ARBA00022777"/>
    </source>
</evidence>
<keyword evidence="5" id="KW-0808">Transferase</keyword>
<dbReference type="GO" id="GO:0005524">
    <property type="term" value="F:ATP binding"/>
    <property type="evidence" value="ECO:0007669"/>
    <property type="project" value="UniProtKB-KW"/>
</dbReference>
<keyword evidence="6" id="KW-0479">Metal-binding</keyword>
<dbReference type="EMBL" id="JACVVX010000002">
    <property type="protein sequence ID" value="MBD0414467.1"/>
    <property type="molecule type" value="Genomic_DNA"/>
</dbReference>
<comment type="pathway">
    <text evidence="3">Cofactor biosynthesis; thiamine diphosphate biosynthesis; 4-methyl-5-(2-phosphoethyl)-thiazole from 5-(2-hydroxyethyl)-4-methylthiazole: step 1/1.</text>
</comment>
<reference evidence="12" key="1">
    <citation type="submission" date="2020-09" db="EMBL/GenBank/DDBJ databases">
        <title>Genome seq and assembly of Tianweitania sp.</title>
        <authorList>
            <person name="Chhetri G."/>
        </authorList>
    </citation>
    <scope>NUCLEOTIDE SEQUENCE</scope>
    <source>
        <strain evidence="12">Rool2</strain>
    </source>
</reference>
<dbReference type="Proteomes" id="UP000643405">
    <property type="component" value="Unassembled WGS sequence"/>
</dbReference>
<evidence type="ECO:0000256" key="9">
    <source>
        <dbReference type="ARBA" id="ARBA00022840"/>
    </source>
</evidence>
<organism evidence="12 13">
    <name type="scientific">Oryzicola mucosus</name>
    <dbReference type="NCBI Taxonomy" id="2767425"/>
    <lineage>
        <taxon>Bacteria</taxon>
        <taxon>Pseudomonadati</taxon>
        <taxon>Pseudomonadota</taxon>
        <taxon>Alphaproteobacteria</taxon>
        <taxon>Hyphomicrobiales</taxon>
        <taxon>Phyllobacteriaceae</taxon>
        <taxon>Oryzicola</taxon>
    </lineage>
</organism>
<comment type="catalytic activity">
    <reaction evidence="1">
        <text>5-(2-hydroxyethyl)-4-methylthiazole + ATP = 4-methyl-5-(2-phosphooxyethyl)-thiazole + ADP + H(+)</text>
        <dbReference type="Rhea" id="RHEA:24212"/>
        <dbReference type="ChEBI" id="CHEBI:15378"/>
        <dbReference type="ChEBI" id="CHEBI:17957"/>
        <dbReference type="ChEBI" id="CHEBI:30616"/>
        <dbReference type="ChEBI" id="CHEBI:58296"/>
        <dbReference type="ChEBI" id="CHEBI:456216"/>
        <dbReference type="EC" id="2.7.1.50"/>
    </reaction>
</comment>
<evidence type="ECO:0000256" key="11">
    <source>
        <dbReference type="ARBA" id="ARBA00022977"/>
    </source>
</evidence>
<keyword evidence="13" id="KW-1185">Reference proteome</keyword>
<evidence type="ECO:0000256" key="4">
    <source>
        <dbReference type="ARBA" id="ARBA00012129"/>
    </source>
</evidence>
<evidence type="ECO:0000256" key="3">
    <source>
        <dbReference type="ARBA" id="ARBA00004868"/>
    </source>
</evidence>
<evidence type="ECO:0000313" key="13">
    <source>
        <dbReference type="Proteomes" id="UP000643405"/>
    </source>
</evidence>
<evidence type="ECO:0000256" key="5">
    <source>
        <dbReference type="ARBA" id="ARBA00022679"/>
    </source>
</evidence>
<evidence type="ECO:0000256" key="6">
    <source>
        <dbReference type="ARBA" id="ARBA00022723"/>
    </source>
</evidence>
<dbReference type="InterPro" id="IPR000417">
    <property type="entry name" value="Hyethyz_kinase"/>
</dbReference>
<evidence type="ECO:0000256" key="2">
    <source>
        <dbReference type="ARBA" id="ARBA00001946"/>
    </source>
</evidence>
<name>A0A8J6PUZ2_9HYPH</name>
<keyword evidence="11" id="KW-0784">Thiamine biosynthesis</keyword>
<comment type="cofactor">
    <cofactor evidence="2">
        <name>Mg(2+)</name>
        <dbReference type="ChEBI" id="CHEBI:18420"/>
    </cofactor>
</comment>
<dbReference type="Pfam" id="PF02110">
    <property type="entry name" value="HK"/>
    <property type="match status" value="2"/>
</dbReference>
<dbReference type="Gene3D" id="3.40.1190.20">
    <property type="match status" value="2"/>
</dbReference>
<dbReference type="EC" id="2.7.1.50" evidence="4"/>
<dbReference type="UniPathway" id="UPA00060">
    <property type="reaction ID" value="UER00139"/>
</dbReference>
<sequence length="248" mass="25566">MTPADIVETASRCLSEIRQRSPRVHCLTNTVVQKFMADGLSALGAHPSMTSSIDEVASFVARTDIMVINLGTLDPARRESSGVAVAEARRLGRRWVLDPVHCNLSDLRLAFARELIDAGPAVVRGNHAEMAAISALPDSIVRVETGARDTIGFGGATIVVSNGHPLMAQVTGTGCLAGGVLAAFVAVEPDAMKAAAAAMTAIGVAAELAAPFSRGPGTFGPALLDALAALDADALQTHARIDISHAQG</sequence>
<dbReference type="GO" id="GO:0009228">
    <property type="term" value="P:thiamine biosynthetic process"/>
    <property type="evidence" value="ECO:0007669"/>
    <property type="project" value="UniProtKB-KW"/>
</dbReference>
<protein>
    <recommendedName>
        <fullName evidence="4">hydroxyethylthiazole kinase</fullName>
        <ecNumber evidence="4">2.7.1.50</ecNumber>
    </recommendedName>
</protein>
<dbReference type="InterPro" id="IPR029056">
    <property type="entry name" value="Ribokinase-like"/>
</dbReference>
<evidence type="ECO:0000256" key="1">
    <source>
        <dbReference type="ARBA" id="ARBA00001771"/>
    </source>
</evidence>
<dbReference type="PIRSF" id="PIRSF000513">
    <property type="entry name" value="Thz_kinase"/>
    <property type="match status" value="1"/>
</dbReference>
<evidence type="ECO:0000256" key="7">
    <source>
        <dbReference type="ARBA" id="ARBA00022741"/>
    </source>
</evidence>
<dbReference type="AlphaFoldDB" id="A0A8J6PUZ2"/>
<keyword evidence="10" id="KW-0460">Magnesium</keyword>
<dbReference type="SUPFAM" id="SSF53613">
    <property type="entry name" value="Ribokinase-like"/>
    <property type="match status" value="1"/>
</dbReference>
<dbReference type="CDD" id="cd01170">
    <property type="entry name" value="THZ_kinase"/>
    <property type="match status" value="1"/>
</dbReference>
<accession>A0A8J6PUZ2</accession>
<dbReference type="GO" id="GO:0004417">
    <property type="term" value="F:hydroxyethylthiazole kinase activity"/>
    <property type="evidence" value="ECO:0007669"/>
    <property type="project" value="UniProtKB-EC"/>
</dbReference>
<dbReference type="RefSeq" id="WP_188163913.1">
    <property type="nucleotide sequence ID" value="NZ_JACVVX010000002.1"/>
</dbReference>
<gene>
    <name evidence="12" type="ORF">ICI42_07365</name>
</gene>